<dbReference type="KEGG" id="ovi:T265_14486"/>
<dbReference type="AlphaFoldDB" id="A0A074ZA87"/>
<dbReference type="Proteomes" id="UP000054324">
    <property type="component" value="Unassembled WGS sequence"/>
</dbReference>
<dbReference type="GeneID" id="20328652"/>
<dbReference type="CTD" id="20328652"/>
<evidence type="ECO:0000313" key="1">
    <source>
        <dbReference type="EMBL" id="KER24156.1"/>
    </source>
</evidence>
<feature type="non-terminal residue" evidence="1">
    <location>
        <position position="159"/>
    </location>
</feature>
<reference evidence="1 2" key="1">
    <citation type="submission" date="2013-11" db="EMBL/GenBank/DDBJ databases">
        <title>Opisthorchis viverrini - life in the bile duct.</title>
        <authorList>
            <person name="Young N.D."/>
            <person name="Nagarajan N."/>
            <person name="Lin S.J."/>
            <person name="Korhonen P.K."/>
            <person name="Jex A.R."/>
            <person name="Hall R.S."/>
            <person name="Safavi-Hemami H."/>
            <person name="Kaewkong W."/>
            <person name="Bertrand D."/>
            <person name="Gao S."/>
            <person name="Seet Q."/>
            <person name="Wongkham S."/>
            <person name="Teh B.T."/>
            <person name="Wongkham C."/>
            <person name="Intapan P.M."/>
            <person name="Maleewong W."/>
            <person name="Yang X."/>
            <person name="Hu M."/>
            <person name="Wang Z."/>
            <person name="Hofmann A."/>
            <person name="Sternberg P.W."/>
            <person name="Tan P."/>
            <person name="Wang J."/>
            <person name="Gasser R.B."/>
        </authorList>
    </citation>
    <scope>NUCLEOTIDE SEQUENCE [LARGE SCALE GENOMIC DNA]</scope>
</reference>
<organism evidence="1 2">
    <name type="scientific">Opisthorchis viverrini</name>
    <name type="common">Southeast Asian liver fluke</name>
    <dbReference type="NCBI Taxonomy" id="6198"/>
    <lineage>
        <taxon>Eukaryota</taxon>
        <taxon>Metazoa</taxon>
        <taxon>Spiralia</taxon>
        <taxon>Lophotrochozoa</taxon>
        <taxon>Platyhelminthes</taxon>
        <taxon>Trematoda</taxon>
        <taxon>Digenea</taxon>
        <taxon>Opisthorchiida</taxon>
        <taxon>Opisthorchiata</taxon>
        <taxon>Opisthorchiidae</taxon>
        <taxon>Opisthorchis</taxon>
    </lineage>
</organism>
<name>A0A074ZA87_OPIVI</name>
<keyword evidence="2" id="KW-1185">Reference proteome</keyword>
<proteinExistence type="predicted"/>
<dbReference type="RefSeq" id="XP_009172124.1">
    <property type="nucleotide sequence ID" value="XM_009173860.1"/>
</dbReference>
<protein>
    <submittedName>
        <fullName evidence="1">Uncharacterized protein</fullName>
    </submittedName>
</protein>
<dbReference type="EMBL" id="KL596821">
    <property type="protein sequence ID" value="KER24156.1"/>
    <property type="molecule type" value="Genomic_DNA"/>
</dbReference>
<accession>A0A074ZA87</accession>
<gene>
    <name evidence="1" type="ORF">T265_14486</name>
</gene>
<sequence>MHNVIPSQSFRIVYKAPANQSRSVQQRTIAVHGAISIQHHEPIGKNTLFLCYACHGTTQLPSRIHPAQSPARNCLSTGVFSDNQNLSFLAQYISGKVVCLLPVSPEIHLELAADFHMPTGEGYQEKYVLLDYWSARRAWQLDCERFINHLGDIVSAVLN</sequence>
<evidence type="ECO:0000313" key="2">
    <source>
        <dbReference type="Proteomes" id="UP000054324"/>
    </source>
</evidence>